<protein>
    <submittedName>
        <fullName evidence="1">Uncharacterized protein</fullName>
    </submittedName>
</protein>
<reference evidence="1" key="1">
    <citation type="journal article" date="2023" name="Plant J.">
        <title>Genome sequences and population genomics provide insights into the demographic history, inbreeding, and mutation load of two 'living fossil' tree species of Dipteronia.</title>
        <authorList>
            <person name="Feng Y."/>
            <person name="Comes H.P."/>
            <person name="Chen J."/>
            <person name="Zhu S."/>
            <person name="Lu R."/>
            <person name="Zhang X."/>
            <person name="Li P."/>
            <person name="Qiu J."/>
            <person name="Olsen K.M."/>
            <person name="Qiu Y."/>
        </authorList>
    </citation>
    <scope>NUCLEOTIDE SEQUENCE</scope>
    <source>
        <strain evidence="1">NBL</strain>
    </source>
</reference>
<sequence>MTSNFEIDRLLDSSSSDDDLEMIAIAVIARRRKNKSKCGGSIDGHTTIWRDRLASHERLYHDYFSETPTYSLDKFRIRFRMNRYLFICIKNSMEQ</sequence>
<dbReference type="Proteomes" id="UP001281410">
    <property type="component" value="Unassembled WGS sequence"/>
</dbReference>
<evidence type="ECO:0000313" key="2">
    <source>
        <dbReference type="Proteomes" id="UP001281410"/>
    </source>
</evidence>
<evidence type="ECO:0000313" key="1">
    <source>
        <dbReference type="EMBL" id="KAK3183424.1"/>
    </source>
</evidence>
<dbReference type="EMBL" id="JANJYJ010000010">
    <property type="protein sequence ID" value="KAK3183424.1"/>
    <property type="molecule type" value="Genomic_DNA"/>
</dbReference>
<comment type="caution">
    <text evidence="1">The sequence shown here is derived from an EMBL/GenBank/DDBJ whole genome shotgun (WGS) entry which is preliminary data.</text>
</comment>
<name>A0AAE0DRL4_9ROSI</name>
<accession>A0AAE0DRL4</accession>
<gene>
    <name evidence="1" type="ORF">Dsin_030710</name>
</gene>
<dbReference type="PANTHER" id="PTHR47150">
    <property type="entry name" value="OS12G0169200 PROTEIN"/>
    <property type="match status" value="1"/>
</dbReference>
<organism evidence="1 2">
    <name type="scientific">Dipteronia sinensis</name>
    <dbReference type="NCBI Taxonomy" id="43782"/>
    <lineage>
        <taxon>Eukaryota</taxon>
        <taxon>Viridiplantae</taxon>
        <taxon>Streptophyta</taxon>
        <taxon>Embryophyta</taxon>
        <taxon>Tracheophyta</taxon>
        <taxon>Spermatophyta</taxon>
        <taxon>Magnoliopsida</taxon>
        <taxon>eudicotyledons</taxon>
        <taxon>Gunneridae</taxon>
        <taxon>Pentapetalae</taxon>
        <taxon>rosids</taxon>
        <taxon>malvids</taxon>
        <taxon>Sapindales</taxon>
        <taxon>Sapindaceae</taxon>
        <taxon>Hippocastanoideae</taxon>
        <taxon>Acereae</taxon>
        <taxon>Dipteronia</taxon>
    </lineage>
</organism>
<keyword evidence="2" id="KW-1185">Reference proteome</keyword>
<dbReference type="AlphaFoldDB" id="A0AAE0DRL4"/>
<proteinExistence type="predicted"/>
<dbReference type="PANTHER" id="PTHR47150:SF6">
    <property type="entry name" value="OS01G0872900 PROTEIN"/>
    <property type="match status" value="1"/>
</dbReference>